<evidence type="ECO:0000259" key="3">
    <source>
        <dbReference type="PROSITE" id="PS51352"/>
    </source>
</evidence>
<evidence type="ECO:0000256" key="2">
    <source>
        <dbReference type="SAM" id="Phobius"/>
    </source>
</evidence>
<dbReference type="InterPro" id="IPR036249">
    <property type="entry name" value="Thioredoxin-like_sf"/>
</dbReference>
<dbReference type="EMBL" id="SJPP01000002">
    <property type="protein sequence ID" value="TWU09205.1"/>
    <property type="molecule type" value="Genomic_DNA"/>
</dbReference>
<proteinExistence type="predicted"/>
<feature type="region of interest" description="Disordered" evidence="1">
    <location>
        <begin position="205"/>
        <end position="241"/>
    </location>
</feature>
<dbReference type="InterPro" id="IPR000866">
    <property type="entry name" value="AhpC/TSA"/>
</dbReference>
<dbReference type="SUPFAM" id="SSF52833">
    <property type="entry name" value="Thioredoxin-like"/>
    <property type="match status" value="1"/>
</dbReference>
<evidence type="ECO:0000313" key="4">
    <source>
        <dbReference type="EMBL" id="TWU09205.1"/>
    </source>
</evidence>
<dbReference type="OrthoDB" id="288837at2"/>
<comment type="caution">
    <text evidence="4">The sequence shown here is derived from an EMBL/GenBank/DDBJ whole genome shotgun (WGS) entry which is preliminary data.</text>
</comment>
<dbReference type="InterPro" id="IPR050553">
    <property type="entry name" value="Thioredoxin_ResA/DsbE_sf"/>
</dbReference>
<dbReference type="CDD" id="cd02966">
    <property type="entry name" value="TlpA_like_family"/>
    <property type="match status" value="1"/>
</dbReference>
<evidence type="ECO:0000313" key="5">
    <source>
        <dbReference type="Proteomes" id="UP000320735"/>
    </source>
</evidence>
<dbReference type="GO" id="GO:0016209">
    <property type="term" value="F:antioxidant activity"/>
    <property type="evidence" value="ECO:0007669"/>
    <property type="project" value="InterPro"/>
</dbReference>
<keyword evidence="2" id="KW-0472">Membrane</keyword>
<feature type="transmembrane region" description="Helical" evidence="2">
    <location>
        <begin position="31"/>
        <end position="48"/>
    </location>
</feature>
<keyword evidence="5" id="KW-1185">Reference proteome</keyword>
<dbReference type="PROSITE" id="PS51352">
    <property type="entry name" value="THIOREDOXIN_2"/>
    <property type="match status" value="1"/>
</dbReference>
<dbReference type="AlphaFoldDB" id="A0A5C6BA98"/>
<accession>A0A5C6BA98</accession>
<feature type="domain" description="Thioredoxin" evidence="3">
    <location>
        <begin position="66"/>
        <end position="206"/>
    </location>
</feature>
<keyword evidence="2" id="KW-1133">Transmembrane helix</keyword>
<dbReference type="Proteomes" id="UP000320735">
    <property type="component" value="Unassembled WGS sequence"/>
</dbReference>
<gene>
    <name evidence="4" type="primary">cycY</name>
    <name evidence="4" type="ORF">CA54_44450</name>
</gene>
<keyword evidence="2" id="KW-0812">Transmembrane</keyword>
<evidence type="ECO:0000256" key="1">
    <source>
        <dbReference type="SAM" id="MobiDB-lite"/>
    </source>
</evidence>
<reference evidence="4 5" key="1">
    <citation type="submission" date="2019-02" db="EMBL/GenBank/DDBJ databases">
        <title>Deep-cultivation of Planctomycetes and their phenomic and genomic characterization uncovers novel biology.</title>
        <authorList>
            <person name="Wiegand S."/>
            <person name="Jogler M."/>
            <person name="Boedeker C."/>
            <person name="Pinto D."/>
            <person name="Vollmers J."/>
            <person name="Rivas-Marin E."/>
            <person name="Kohn T."/>
            <person name="Peeters S.H."/>
            <person name="Heuer A."/>
            <person name="Rast P."/>
            <person name="Oberbeckmann S."/>
            <person name="Bunk B."/>
            <person name="Jeske O."/>
            <person name="Meyerdierks A."/>
            <person name="Storesund J.E."/>
            <person name="Kallscheuer N."/>
            <person name="Luecker S."/>
            <person name="Lage O.M."/>
            <person name="Pohl T."/>
            <person name="Merkel B.J."/>
            <person name="Hornburger P."/>
            <person name="Mueller R.-W."/>
            <person name="Bruemmer F."/>
            <person name="Labrenz M."/>
            <person name="Spormann A.M."/>
            <person name="Op Den Camp H."/>
            <person name="Overmann J."/>
            <person name="Amann R."/>
            <person name="Jetten M.S.M."/>
            <person name="Mascher T."/>
            <person name="Medema M.H."/>
            <person name="Devos D.P."/>
            <person name="Kaster A.-K."/>
            <person name="Ovreas L."/>
            <person name="Rohde M."/>
            <person name="Galperin M.Y."/>
            <person name="Jogler C."/>
        </authorList>
    </citation>
    <scope>NUCLEOTIDE SEQUENCE [LARGE SCALE GENOMIC DNA]</scope>
    <source>
        <strain evidence="4 5">CA54</strain>
    </source>
</reference>
<protein>
    <submittedName>
        <fullName evidence="4">Thiol:disulfide interchange protein CycY</fullName>
    </submittedName>
</protein>
<dbReference type="InterPro" id="IPR013766">
    <property type="entry name" value="Thioredoxin_domain"/>
</dbReference>
<dbReference type="PANTHER" id="PTHR42852:SF13">
    <property type="entry name" value="PROTEIN DIPZ"/>
    <property type="match status" value="1"/>
</dbReference>
<sequence>MIHSDHGRVCICVVKNDIAKGVWEMQKSDRLVLVLMAGGVLVMLLWMMRAANLLPSSNSPHPGFGLAPGAPAPAIKAEGWINGEAPTEESLRGKVVVVNAWAYWCGYCMQDAPELITLYKSYERQDDVVFVGLTAEGVANLSDSREFVKQAGYPWANGYGAFDTMLQYGNNYLPAAWVIGRDGKVTWNLGMEHIESMKEAIDRALATSPPNTAPTVEEGAATADSPKNAADSLDSTESTTE</sequence>
<dbReference type="Gene3D" id="3.40.30.10">
    <property type="entry name" value="Glutaredoxin"/>
    <property type="match status" value="1"/>
</dbReference>
<dbReference type="PANTHER" id="PTHR42852">
    <property type="entry name" value="THIOL:DISULFIDE INTERCHANGE PROTEIN DSBE"/>
    <property type="match status" value="1"/>
</dbReference>
<dbReference type="GO" id="GO:0016491">
    <property type="term" value="F:oxidoreductase activity"/>
    <property type="evidence" value="ECO:0007669"/>
    <property type="project" value="InterPro"/>
</dbReference>
<name>A0A5C6BA98_9PLAN</name>
<dbReference type="Pfam" id="PF00578">
    <property type="entry name" value="AhpC-TSA"/>
    <property type="match status" value="1"/>
</dbReference>
<organism evidence="4 5">
    <name type="scientific">Symmachiella macrocystis</name>
    <dbReference type="NCBI Taxonomy" id="2527985"/>
    <lineage>
        <taxon>Bacteria</taxon>
        <taxon>Pseudomonadati</taxon>
        <taxon>Planctomycetota</taxon>
        <taxon>Planctomycetia</taxon>
        <taxon>Planctomycetales</taxon>
        <taxon>Planctomycetaceae</taxon>
        <taxon>Symmachiella</taxon>
    </lineage>
</organism>